<reference evidence="4 5" key="1">
    <citation type="submission" date="2024-11" db="EMBL/GenBank/DDBJ databases">
        <title>Chromosome-level genome assembly of the freshwater bivalve Anodonta woodiana.</title>
        <authorList>
            <person name="Chen X."/>
        </authorList>
    </citation>
    <scope>NUCLEOTIDE SEQUENCE [LARGE SCALE GENOMIC DNA]</scope>
    <source>
        <strain evidence="4">MN2024</strain>
        <tissue evidence="4">Gills</tissue>
    </source>
</reference>
<dbReference type="InterPro" id="IPR036388">
    <property type="entry name" value="WH-like_DNA-bd_sf"/>
</dbReference>
<dbReference type="AlphaFoldDB" id="A0ABD3VAX3"/>
<dbReference type="InterPro" id="IPR041249">
    <property type="entry name" value="HEPN_DZIP3"/>
</dbReference>
<keyword evidence="5" id="KW-1185">Reference proteome</keyword>
<evidence type="ECO:0000313" key="4">
    <source>
        <dbReference type="EMBL" id="KAL3857695.1"/>
    </source>
</evidence>
<name>A0ABD3VAX3_SINWO</name>
<dbReference type="InterPro" id="IPR039788">
    <property type="entry name" value="NOL4/NOL4L"/>
</dbReference>
<dbReference type="InterPro" id="IPR027417">
    <property type="entry name" value="P-loop_NTPase"/>
</dbReference>
<sequence length="920" mass="105615">MDERFQMLYTEALAAGKEKIYNIRVMIVGHQGVGKTSLTQRLLGEQVKENQTESTEGIDVHTRCCQIDHATKKWTRTVTTDYLSINDQRIVSIMNNYVPQINTNVTEEMMSDPVNVIFPVIESEPSSRDPITVLPGTLDEDMQNQGEFSQCEESGITAEESCDVPISHVADVNKEIKRKTCAEEIQTFYKRAKSLTVSKSVLSDVTLLDFAGQSIFSTTHQAFMSWRTLYLLVTNMSLPLTDAVEEGACINGVSGKETCSIQEHVKFWLNSVHSHVCVPQDELINREEKNKNWGECGAPVLGSNGIRPCVILVGTHSDKIPKESLDKRKKEYFNAIRNVLNSHLLLHITDEEFAISNLGSDPNIDALKSKIFDVAQNQVYWGQEIPARWIPLTKALMEKRNSGIQVMDYDEVNSLNETLPVRIEKPEELDLFLRFEHDMGNIVFFNNEKLKKKVLLDPEWLIHGVKIWITSDQVIKRHPELSEQWHAFRKTGRLTSALIENLWASHSEIIQNKEYLLDVMEKLNIIAKPLHKEEEYYWVPCMVSEPAPDNVKKLQQNKDTTQTSTLCFRSKTKFIHVGVFQRLLATCLSKWTPTNEGNLLFRDLCVFDLDEQQQLVLSLNDFVIQATVIRFTHQGRTPDLQLCMTIRNDLYSALSEISDSLCPGSELEICIKCKESSALTNEGLHSISTLRTKDELRCSTHNEFHCVESRELLRFWEEDNHREIPVNVLPEHLARETERFTRFSSLVIDIGTKVLRKILIHYTNTSLDEYMKNNERDILKLRPKKILTQAQVDIILPQIGQTDPEQYDITIASALLSNIYPLLGQQEKQLIADLRTQRNDLAHYTSTRMSEHDFKTKWTRVTSILTDLSIFCNDLDFKNDIQKEIKDIQQTGLFAVLSHLPEITKELKRVCRFIEEITTI</sequence>
<feature type="domain" description="DZIP3-like HEPN" evidence="3">
    <location>
        <begin position="765"/>
        <end position="871"/>
    </location>
</feature>
<feature type="domain" description="COR" evidence="2">
    <location>
        <begin position="386"/>
        <end position="542"/>
    </location>
</feature>
<dbReference type="SUPFAM" id="SSF52540">
    <property type="entry name" value="P-loop containing nucleoside triphosphate hydrolases"/>
    <property type="match status" value="1"/>
</dbReference>
<dbReference type="Pfam" id="PF16095">
    <property type="entry name" value="COR-A"/>
    <property type="match status" value="1"/>
</dbReference>
<organism evidence="4 5">
    <name type="scientific">Sinanodonta woodiana</name>
    <name type="common">Chinese pond mussel</name>
    <name type="synonym">Anodonta woodiana</name>
    <dbReference type="NCBI Taxonomy" id="1069815"/>
    <lineage>
        <taxon>Eukaryota</taxon>
        <taxon>Metazoa</taxon>
        <taxon>Spiralia</taxon>
        <taxon>Lophotrochozoa</taxon>
        <taxon>Mollusca</taxon>
        <taxon>Bivalvia</taxon>
        <taxon>Autobranchia</taxon>
        <taxon>Heteroconchia</taxon>
        <taxon>Palaeoheterodonta</taxon>
        <taxon>Unionida</taxon>
        <taxon>Unionoidea</taxon>
        <taxon>Unionidae</taxon>
        <taxon>Unioninae</taxon>
        <taxon>Sinanodonta</taxon>
    </lineage>
</organism>
<dbReference type="Pfam" id="PF18738">
    <property type="entry name" value="HEPN_DZIP3"/>
    <property type="match status" value="1"/>
</dbReference>
<dbReference type="PANTHER" id="PTHR12449">
    <property type="entry name" value="DEATH DOMAIN-CONTAINING PROTEIN"/>
    <property type="match status" value="1"/>
</dbReference>
<protein>
    <submittedName>
        <fullName evidence="4">Uncharacterized protein</fullName>
    </submittedName>
</protein>
<accession>A0ABD3VAX3</accession>
<dbReference type="EMBL" id="JBJQND010000013">
    <property type="protein sequence ID" value="KAL3857695.1"/>
    <property type="molecule type" value="Genomic_DNA"/>
</dbReference>
<evidence type="ECO:0000259" key="2">
    <source>
        <dbReference type="Pfam" id="PF16095"/>
    </source>
</evidence>
<evidence type="ECO:0000259" key="3">
    <source>
        <dbReference type="Pfam" id="PF18738"/>
    </source>
</evidence>
<comment type="caution">
    <text evidence="4">The sequence shown here is derived from an EMBL/GenBank/DDBJ whole genome shotgun (WGS) entry which is preliminary data.</text>
</comment>
<dbReference type="Gene3D" id="1.10.10.10">
    <property type="entry name" value="Winged helix-like DNA-binding domain superfamily/Winged helix DNA-binding domain"/>
    <property type="match status" value="1"/>
</dbReference>
<keyword evidence="1" id="KW-0677">Repeat</keyword>
<dbReference type="Gene3D" id="3.40.50.300">
    <property type="entry name" value="P-loop containing nucleotide triphosphate hydrolases"/>
    <property type="match status" value="2"/>
</dbReference>
<gene>
    <name evidence="4" type="ORF">ACJMK2_012337</name>
</gene>
<dbReference type="InterPro" id="IPR032171">
    <property type="entry name" value="COR-A"/>
</dbReference>
<evidence type="ECO:0000313" key="5">
    <source>
        <dbReference type="Proteomes" id="UP001634394"/>
    </source>
</evidence>
<dbReference type="Proteomes" id="UP001634394">
    <property type="component" value="Unassembled WGS sequence"/>
</dbReference>
<dbReference type="Pfam" id="PF08477">
    <property type="entry name" value="Roc"/>
    <property type="match status" value="1"/>
</dbReference>
<proteinExistence type="predicted"/>
<evidence type="ECO:0000256" key="1">
    <source>
        <dbReference type="ARBA" id="ARBA00022737"/>
    </source>
</evidence>
<dbReference type="PANTHER" id="PTHR12449:SF18">
    <property type="entry name" value="DEATH DOMAIN-CONTAINING PROTEIN"/>
    <property type="match status" value="1"/>
</dbReference>